<accession>A0A6A7G1F4</accession>
<dbReference type="PANTHER" id="PTHR20883">
    <property type="entry name" value="PHYTANOYL-COA DIOXYGENASE DOMAIN CONTAINING 1"/>
    <property type="match status" value="1"/>
</dbReference>
<keyword evidence="2" id="KW-0560">Oxidoreductase</keyword>
<evidence type="ECO:0000313" key="2">
    <source>
        <dbReference type="EMBL" id="LAC24758.1"/>
    </source>
</evidence>
<reference evidence="2" key="1">
    <citation type="submission" date="2017-11" db="EMBL/GenBank/DDBJ databases">
        <title>The sensing device of the deep-sea amphipod.</title>
        <authorList>
            <person name="Kobayashi H."/>
            <person name="Nagahama T."/>
            <person name="Arai W."/>
            <person name="Sasagawa Y."/>
            <person name="Umeda M."/>
            <person name="Hayashi T."/>
            <person name="Nikaido I."/>
            <person name="Watanabe H."/>
            <person name="Oguri K."/>
            <person name="Kitazato H."/>
            <person name="Fujioka K."/>
            <person name="Kido Y."/>
            <person name="Takami H."/>
        </authorList>
    </citation>
    <scope>NUCLEOTIDE SEQUENCE</scope>
    <source>
        <tissue evidence="2">Whole body</tissue>
    </source>
</reference>
<dbReference type="SUPFAM" id="SSF51197">
    <property type="entry name" value="Clavaminate synthase-like"/>
    <property type="match status" value="1"/>
</dbReference>
<dbReference type="InterPro" id="IPR008775">
    <property type="entry name" value="Phytyl_CoA_dOase-like"/>
</dbReference>
<name>A0A6A7G1F4_9CRUS</name>
<protein>
    <submittedName>
        <fullName evidence="2">Phytanoyl-CoA dioxygenase</fullName>
    </submittedName>
</protein>
<comment type="cofactor">
    <cofactor evidence="1">
        <name>Fe cation</name>
        <dbReference type="ChEBI" id="CHEBI:24875"/>
    </cofactor>
</comment>
<sequence length="299" mass="33704">MAAEEKDESGTLDEIQSGLLSQEQVSSYHKDGFITVDNVFPQSEVEKFRQVVDEFVMKSRTVTEHSDVFDLEPDHCAEFPRVRRLFNPARLHKVFDNAMRNPRLLDIVAQLIGPNIHTNGNKLNLKSPGFGSPVEWHQDWAFYPHTNDDLLAVGVAVDDMTLENGPLLVIPGSHKGKLYSHHQDGMFVGAISEEFEKKQAVPLTLKAGSISLHHTRLLHASSANRSANSRRFLLFQYCAGDAFPLYPPLSWETFARNQLRGKENNTPRLTNVPVRLPVPKHEGKQGIYELQTMLAKNTV</sequence>
<organism evidence="2">
    <name type="scientific">Hirondellea gigas</name>
    <dbReference type="NCBI Taxonomy" id="1518452"/>
    <lineage>
        <taxon>Eukaryota</taxon>
        <taxon>Metazoa</taxon>
        <taxon>Ecdysozoa</taxon>
        <taxon>Arthropoda</taxon>
        <taxon>Crustacea</taxon>
        <taxon>Multicrustacea</taxon>
        <taxon>Malacostraca</taxon>
        <taxon>Eumalacostraca</taxon>
        <taxon>Peracarida</taxon>
        <taxon>Amphipoda</taxon>
        <taxon>Amphilochidea</taxon>
        <taxon>Lysianassida</taxon>
        <taxon>Lysianassidira</taxon>
        <taxon>Lysianassoidea</taxon>
        <taxon>Lysianassidae</taxon>
        <taxon>Hirondellea</taxon>
    </lineage>
</organism>
<dbReference type="GO" id="GO:0046872">
    <property type="term" value="F:metal ion binding"/>
    <property type="evidence" value="ECO:0007669"/>
    <property type="project" value="UniProtKB-ARBA"/>
</dbReference>
<proteinExistence type="evidence at transcript level"/>
<dbReference type="GO" id="GO:0051213">
    <property type="term" value="F:dioxygenase activity"/>
    <property type="evidence" value="ECO:0007669"/>
    <property type="project" value="UniProtKB-KW"/>
</dbReference>
<dbReference type="Pfam" id="PF05721">
    <property type="entry name" value="PhyH"/>
    <property type="match status" value="1"/>
</dbReference>
<evidence type="ECO:0000256" key="1">
    <source>
        <dbReference type="ARBA" id="ARBA00001962"/>
    </source>
</evidence>
<keyword evidence="2" id="KW-0223">Dioxygenase</keyword>
<dbReference type="Gene3D" id="2.60.120.620">
    <property type="entry name" value="q2cbj1_9rhob like domain"/>
    <property type="match status" value="1"/>
</dbReference>
<dbReference type="AlphaFoldDB" id="A0A6A7G1F4"/>
<dbReference type="PANTHER" id="PTHR20883:SF48">
    <property type="entry name" value="ECTOINE DIOXYGENASE"/>
    <property type="match status" value="1"/>
</dbReference>
<dbReference type="EMBL" id="IACT01005609">
    <property type="protein sequence ID" value="LAC24758.1"/>
    <property type="molecule type" value="mRNA"/>
</dbReference>